<protein>
    <submittedName>
        <fullName evidence="1">Uncharacterized protein</fullName>
    </submittedName>
</protein>
<name>A0A6N3D3B0_9BACT</name>
<organism evidence="1">
    <name type="scientific">Parabacteroides merdae</name>
    <dbReference type="NCBI Taxonomy" id="46503"/>
    <lineage>
        <taxon>Bacteria</taxon>
        <taxon>Pseudomonadati</taxon>
        <taxon>Bacteroidota</taxon>
        <taxon>Bacteroidia</taxon>
        <taxon>Bacteroidales</taxon>
        <taxon>Tannerellaceae</taxon>
        <taxon>Parabacteroides</taxon>
    </lineage>
</organism>
<proteinExistence type="predicted"/>
<accession>A0A6N3D3B0</accession>
<evidence type="ECO:0000313" key="1">
    <source>
        <dbReference type="EMBL" id="VYU20133.1"/>
    </source>
</evidence>
<gene>
    <name evidence="1" type="ORF">PMLFYP103_01470</name>
</gene>
<reference evidence="1" key="1">
    <citation type="submission" date="2019-11" db="EMBL/GenBank/DDBJ databases">
        <authorList>
            <person name="Feng L."/>
        </authorList>
    </citation>
    <scope>NUCLEOTIDE SEQUENCE</scope>
    <source>
        <strain evidence="1">PmerdaeLFYP103</strain>
    </source>
</reference>
<sequence length="31" mass="3734">MAEVMYQLAFIQIMLKNISKDFNLKSDTRVW</sequence>
<dbReference type="EMBL" id="CACRUV010000019">
    <property type="protein sequence ID" value="VYU20133.1"/>
    <property type="molecule type" value="Genomic_DNA"/>
</dbReference>
<dbReference type="AlphaFoldDB" id="A0A6N3D3B0"/>